<sequence>MGEEPLAVSLQDVQAAAAVIAPHAKRTPVLTSRTLDALSGRSLHFKAEIFQRIGAFKFRGAVNAIFSLTDEEAARGVVTHSSGNHGAAVALAAQLRGITAHVVVPANTPEIKRAAIRSYGVEPIVCEASIDAREAACAAIQRDTGATFVPPYNHPAVISGQGTIALEFLEQVPQLDAIIVPVSGGGMISGIAVAAKAIKPCIKILAAEPVGRNAAADVSASKAAGELVQLPKPVTICDGLEARLGSLTWPIVSRLVDDVLTVTEEEVVAAMQLVMERMKVRGRRQR</sequence>
<keyword evidence="4" id="KW-0456">Lyase</keyword>
<evidence type="ECO:0000256" key="1">
    <source>
        <dbReference type="ARBA" id="ARBA00001933"/>
    </source>
</evidence>
<keyword evidence="7" id="KW-1185">Reference proteome</keyword>
<dbReference type="FunCoup" id="E1ZH87">
    <property type="interactions" value="665"/>
</dbReference>
<dbReference type="InParanoid" id="E1ZH87"/>
<dbReference type="GO" id="GO:0008721">
    <property type="term" value="F:D-serine ammonia-lyase activity"/>
    <property type="evidence" value="ECO:0007669"/>
    <property type="project" value="TreeGrafter"/>
</dbReference>
<dbReference type="Pfam" id="PF00291">
    <property type="entry name" value="PALP"/>
    <property type="match status" value="1"/>
</dbReference>
<dbReference type="OMA" id="FKFRGGW"/>
<dbReference type="GO" id="GO:0003941">
    <property type="term" value="F:L-serine ammonia-lyase activity"/>
    <property type="evidence" value="ECO:0007669"/>
    <property type="project" value="TreeGrafter"/>
</dbReference>
<proteinExistence type="inferred from homology"/>
<dbReference type="KEGG" id="cvr:CHLNCDRAFT_56201"/>
<evidence type="ECO:0000256" key="3">
    <source>
        <dbReference type="ARBA" id="ARBA00022898"/>
    </source>
</evidence>
<gene>
    <name evidence="6" type="ORF">CHLNCDRAFT_56201</name>
</gene>
<dbReference type="GeneID" id="17354253"/>
<dbReference type="GO" id="GO:0070179">
    <property type="term" value="P:D-serine biosynthetic process"/>
    <property type="evidence" value="ECO:0007669"/>
    <property type="project" value="TreeGrafter"/>
</dbReference>
<evidence type="ECO:0000259" key="5">
    <source>
        <dbReference type="Pfam" id="PF00291"/>
    </source>
</evidence>
<dbReference type="GO" id="GO:0006563">
    <property type="term" value="P:L-serine metabolic process"/>
    <property type="evidence" value="ECO:0007669"/>
    <property type="project" value="UniProtKB-ARBA"/>
</dbReference>
<dbReference type="GO" id="GO:0030378">
    <property type="term" value="F:serine racemase activity"/>
    <property type="evidence" value="ECO:0007669"/>
    <property type="project" value="TreeGrafter"/>
</dbReference>
<dbReference type="InterPro" id="IPR001926">
    <property type="entry name" value="TrpB-like_PALP"/>
</dbReference>
<evidence type="ECO:0000256" key="4">
    <source>
        <dbReference type="ARBA" id="ARBA00023239"/>
    </source>
</evidence>
<evidence type="ECO:0000313" key="6">
    <source>
        <dbReference type="EMBL" id="EFN54876.1"/>
    </source>
</evidence>
<dbReference type="PANTHER" id="PTHR43050">
    <property type="entry name" value="SERINE / THREONINE RACEMASE FAMILY MEMBER"/>
    <property type="match status" value="1"/>
</dbReference>
<dbReference type="eggNOG" id="KOG1251">
    <property type="taxonomic scope" value="Eukaryota"/>
</dbReference>
<dbReference type="GO" id="GO:0018114">
    <property type="term" value="F:threonine racemase activity"/>
    <property type="evidence" value="ECO:0007669"/>
    <property type="project" value="TreeGrafter"/>
</dbReference>
<evidence type="ECO:0000313" key="7">
    <source>
        <dbReference type="Proteomes" id="UP000008141"/>
    </source>
</evidence>
<dbReference type="GO" id="GO:0030170">
    <property type="term" value="F:pyridoxal phosphate binding"/>
    <property type="evidence" value="ECO:0007669"/>
    <property type="project" value="TreeGrafter"/>
</dbReference>
<name>E1ZH87_CHLVA</name>
<feature type="domain" description="Tryptophan synthase beta chain-like PALP" evidence="5">
    <location>
        <begin position="21"/>
        <end position="280"/>
    </location>
</feature>
<dbReference type="SUPFAM" id="SSF53686">
    <property type="entry name" value="Tryptophan synthase beta subunit-like PLP-dependent enzymes"/>
    <property type="match status" value="1"/>
</dbReference>
<dbReference type="Gene3D" id="3.40.50.1100">
    <property type="match status" value="2"/>
</dbReference>
<protein>
    <recommendedName>
        <fullName evidence="5">Tryptophan synthase beta chain-like PALP domain-containing protein</fullName>
    </recommendedName>
</protein>
<dbReference type="STRING" id="554065.E1ZH87"/>
<dbReference type="InterPro" id="IPR036052">
    <property type="entry name" value="TrpB-like_PALP_sf"/>
</dbReference>
<keyword evidence="3" id="KW-0663">Pyridoxal phosphate</keyword>
<dbReference type="OrthoDB" id="4418812at2759"/>
<comment type="cofactor">
    <cofactor evidence="1">
        <name>pyridoxal 5'-phosphate</name>
        <dbReference type="ChEBI" id="CHEBI:597326"/>
    </cofactor>
</comment>
<dbReference type="AlphaFoldDB" id="E1ZH87"/>
<dbReference type="PANTHER" id="PTHR43050:SF1">
    <property type="entry name" value="SERINE RACEMASE"/>
    <property type="match status" value="1"/>
</dbReference>
<reference evidence="6 7" key="1">
    <citation type="journal article" date="2010" name="Plant Cell">
        <title>The Chlorella variabilis NC64A genome reveals adaptation to photosymbiosis, coevolution with viruses, and cryptic sex.</title>
        <authorList>
            <person name="Blanc G."/>
            <person name="Duncan G."/>
            <person name="Agarkova I."/>
            <person name="Borodovsky M."/>
            <person name="Gurnon J."/>
            <person name="Kuo A."/>
            <person name="Lindquist E."/>
            <person name="Lucas S."/>
            <person name="Pangilinan J."/>
            <person name="Polle J."/>
            <person name="Salamov A."/>
            <person name="Terry A."/>
            <person name="Yamada T."/>
            <person name="Dunigan D.D."/>
            <person name="Grigoriev I.V."/>
            <person name="Claverie J.M."/>
            <person name="Van Etten J.L."/>
        </authorList>
    </citation>
    <scope>NUCLEOTIDE SEQUENCE [LARGE SCALE GENOMIC DNA]</scope>
    <source>
        <strain evidence="6 7">NC64A</strain>
    </source>
</reference>
<accession>E1ZH87</accession>
<dbReference type="Proteomes" id="UP000008141">
    <property type="component" value="Unassembled WGS sequence"/>
</dbReference>
<dbReference type="GO" id="GO:0005524">
    <property type="term" value="F:ATP binding"/>
    <property type="evidence" value="ECO:0007669"/>
    <property type="project" value="TreeGrafter"/>
</dbReference>
<dbReference type="RefSeq" id="XP_005846978.1">
    <property type="nucleotide sequence ID" value="XM_005846916.1"/>
</dbReference>
<evidence type="ECO:0000256" key="2">
    <source>
        <dbReference type="ARBA" id="ARBA00010869"/>
    </source>
</evidence>
<dbReference type="CDD" id="cd01562">
    <property type="entry name" value="Thr-dehyd"/>
    <property type="match status" value="1"/>
</dbReference>
<organism evidence="7">
    <name type="scientific">Chlorella variabilis</name>
    <name type="common">Green alga</name>
    <dbReference type="NCBI Taxonomy" id="554065"/>
    <lineage>
        <taxon>Eukaryota</taxon>
        <taxon>Viridiplantae</taxon>
        <taxon>Chlorophyta</taxon>
        <taxon>core chlorophytes</taxon>
        <taxon>Trebouxiophyceae</taxon>
        <taxon>Chlorellales</taxon>
        <taxon>Chlorellaceae</taxon>
        <taxon>Chlorella clade</taxon>
        <taxon>Chlorella</taxon>
    </lineage>
</organism>
<comment type="similarity">
    <text evidence="2">Belongs to the serine/threonine dehydratase family.</text>
</comment>
<dbReference type="GO" id="GO:0000287">
    <property type="term" value="F:magnesium ion binding"/>
    <property type="evidence" value="ECO:0007669"/>
    <property type="project" value="TreeGrafter"/>
</dbReference>
<dbReference type="EMBL" id="GL433846">
    <property type="protein sequence ID" value="EFN54876.1"/>
    <property type="molecule type" value="Genomic_DNA"/>
</dbReference>
<dbReference type="FunFam" id="3.40.50.1100:FF:000005">
    <property type="entry name" value="Threonine dehydratase catabolic"/>
    <property type="match status" value="1"/>
</dbReference>